<name>A0A4C1SU40_EUMVA</name>
<dbReference type="InterPro" id="IPR002398">
    <property type="entry name" value="Pept_C14"/>
</dbReference>
<dbReference type="InterPro" id="IPR011600">
    <property type="entry name" value="Pept_C14_caspase"/>
</dbReference>
<dbReference type="EMBL" id="BGZK01003930">
    <property type="protein sequence ID" value="GBP05662.1"/>
    <property type="molecule type" value="Genomic_DNA"/>
</dbReference>
<comment type="similarity">
    <text evidence="1">Belongs to the peptidase C14A family.</text>
</comment>
<dbReference type="InterPro" id="IPR029030">
    <property type="entry name" value="Caspase-like_dom_sf"/>
</dbReference>
<dbReference type="STRING" id="151549.A0A4C1SU40"/>
<gene>
    <name evidence="4" type="primary">Dcp-1</name>
    <name evidence="4" type="ORF">EVAR_69258_1</name>
</gene>
<protein>
    <submittedName>
        <fullName evidence="4">Caspase-1</fullName>
    </submittedName>
</protein>
<dbReference type="GO" id="GO:0006508">
    <property type="term" value="P:proteolysis"/>
    <property type="evidence" value="ECO:0007669"/>
    <property type="project" value="InterPro"/>
</dbReference>
<proteinExistence type="inferred from homology"/>
<evidence type="ECO:0000313" key="4">
    <source>
        <dbReference type="EMBL" id="GBP05662.1"/>
    </source>
</evidence>
<organism evidence="4 5">
    <name type="scientific">Eumeta variegata</name>
    <name type="common">Bagworm moth</name>
    <name type="synonym">Eumeta japonica</name>
    <dbReference type="NCBI Taxonomy" id="151549"/>
    <lineage>
        <taxon>Eukaryota</taxon>
        <taxon>Metazoa</taxon>
        <taxon>Ecdysozoa</taxon>
        <taxon>Arthropoda</taxon>
        <taxon>Hexapoda</taxon>
        <taxon>Insecta</taxon>
        <taxon>Pterygota</taxon>
        <taxon>Neoptera</taxon>
        <taxon>Endopterygota</taxon>
        <taxon>Lepidoptera</taxon>
        <taxon>Glossata</taxon>
        <taxon>Ditrysia</taxon>
        <taxon>Tineoidea</taxon>
        <taxon>Psychidae</taxon>
        <taxon>Oiketicinae</taxon>
        <taxon>Eumeta</taxon>
    </lineage>
</organism>
<comment type="caution">
    <text evidence="4">The sequence shown here is derived from an EMBL/GenBank/DDBJ whole genome shotgun (WGS) entry which is preliminary data.</text>
</comment>
<dbReference type="PROSITE" id="PS50208">
    <property type="entry name" value="CASPASE_P20"/>
    <property type="match status" value="1"/>
</dbReference>
<sequence length="289" mass="33568">MAIERDTKNQENKIEEDKMNTDITPATPICMRCNSAMDSSEKNSDSGRSNQIVLDAVPKFAPNKTFSEDDDIDWRIVEERERKAREELERKYKEEIERRKIQNILEKPSTSRSTHLQDILSQNQNDGPASSKNGVRSVADSCVSEKQDFINRRALRADSDTYELESFKSNVMLIFNQYDIDSYTKPREGTHKDVESLKNTFSKYNFRVIEREDKTKDEIFEILDEFCQNDFSEFGCVSVVVLTHGWDGGVLWAKDVTYNESEILQRFETHKNPSLVTKPKLFIFQVSVF</sequence>
<evidence type="ECO:0000256" key="1">
    <source>
        <dbReference type="ARBA" id="ARBA00010134"/>
    </source>
</evidence>
<accession>A0A4C1SU40</accession>
<dbReference type="AlphaFoldDB" id="A0A4C1SU40"/>
<reference evidence="4 5" key="1">
    <citation type="journal article" date="2019" name="Commun. Biol.">
        <title>The bagworm genome reveals a unique fibroin gene that provides high tensile strength.</title>
        <authorList>
            <person name="Kono N."/>
            <person name="Nakamura H."/>
            <person name="Ohtoshi R."/>
            <person name="Tomita M."/>
            <person name="Numata K."/>
            <person name="Arakawa K."/>
        </authorList>
    </citation>
    <scope>NUCLEOTIDE SEQUENCE [LARGE SCALE GENOMIC DNA]</scope>
</reference>
<keyword evidence="5" id="KW-1185">Reference proteome</keyword>
<evidence type="ECO:0000259" key="3">
    <source>
        <dbReference type="PROSITE" id="PS50208"/>
    </source>
</evidence>
<dbReference type="GO" id="GO:0004197">
    <property type="term" value="F:cysteine-type endopeptidase activity"/>
    <property type="evidence" value="ECO:0007669"/>
    <property type="project" value="InterPro"/>
</dbReference>
<evidence type="ECO:0000256" key="2">
    <source>
        <dbReference type="SAM" id="MobiDB-lite"/>
    </source>
</evidence>
<dbReference type="InterPro" id="IPR001309">
    <property type="entry name" value="Pept_C14_p20"/>
</dbReference>
<feature type="domain" description="Caspase family p20" evidence="3">
    <location>
        <begin position="168"/>
        <end position="286"/>
    </location>
</feature>
<dbReference type="PANTHER" id="PTHR10454">
    <property type="entry name" value="CASPASE"/>
    <property type="match status" value="1"/>
</dbReference>
<dbReference type="SUPFAM" id="SSF52129">
    <property type="entry name" value="Caspase-like"/>
    <property type="match status" value="1"/>
</dbReference>
<dbReference type="Gene3D" id="3.40.50.1460">
    <property type="match status" value="1"/>
</dbReference>
<feature type="region of interest" description="Disordered" evidence="2">
    <location>
        <begin position="1"/>
        <end position="26"/>
    </location>
</feature>
<dbReference type="OrthoDB" id="6114029at2759"/>
<dbReference type="Proteomes" id="UP000299102">
    <property type="component" value="Unassembled WGS sequence"/>
</dbReference>
<feature type="compositionally biased region" description="Basic and acidic residues" evidence="2">
    <location>
        <begin position="1"/>
        <end position="20"/>
    </location>
</feature>
<evidence type="ECO:0000313" key="5">
    <source>
        <dbReference type="Proteomes" id="UP000299102"/>
    </source>
</evidence>
<dbReference type="PANTHER" id="PTHR10454:SF210">
    <property type="entry name" value="CASPASE-2"/>
    <property type="match status" value="1"/>
</dbReference>
<dbReference type="Pfam" id="PF00656">
    <property type="entry name" value="Peptidase_C14"/>
    <property type="match status" value="1"/>
</dbReference>
<dbReference type="PRINTS" id="PR00376">
    <property type="entry name" value="IL1BCENZYME"/>
</dbReference>
<dbReference type="InterPro" id="IPR015917">
    <property type="entry name" value="Pept_C14A"/>
</dbReference>